<feature type="compositionally biased region" description="Polar residues" evidence="1">
    <location>
        <begin position="301"/>
        <end position="312"/>
    </location>
</feature>
<protein>
    <recommendedName>
        <fullName evidence="4">Colony stimulating factor 1</fullName>
    </recommendedName>
</protein>
<dbReference type="GO" id="GO:0045651">
    <property type="term" value="P:positive regulation of macrophage differentiation"/>
    <property type="evidence" value="ECO:0007669"/>
    <property type="project" value="TreeGrafter"/>
</dbReference>
<dbReference type="PANTHER" id="PTHR10058:SF0">
    <property type="entry name" value="MACROPHAGE COLONY-STIMULATING FACTOR 1"/>
    <property type="match status" value="1"/>
</dbReference>
<evidence type="ECO:0000256" key="1">
    <source>
        <dbReference type="SAM" id="MobiDB-lite"/>
    </source>
</evidence>
<evidence type="ECO:0000313" key="2">
    <source>
        <dbReference type="EMBL" id="KAK1328905.1"/>
    </source>
</evidence>
<dbReference type="InterPro" id="IPR008001">
    <property type="entry name" value="MCSF-1"/>
</dbReference>
<feature type="compositionally biased region" description="Polar residues" evidence="1">
    <location>
        <begin position="326"/>
        <end position="335"/>
    </location>
</feature>
<feature type="compositionally biased region" description="Polar residues" evidence="1">
    <location>
        <begin position="414"/>
        <end position="427"/>
    </location>
</feature>
<evidence type="ECO:0000313" key="3">
    <source>
        <dbReference type="Proteomes" id="UP001177744"/>
    </source>
</evidence>
<dbReference type="GO" id="GO:0005615">
    <property type="term" value="C:extracellular space"/>
    <property type="evidence" value="ECO:0007669"/>
    <property type="project" value="TreeGrafter"/>
</dbReference>
<reference evidence="2" key="1">
    <citation type="submission" date="2023-06" db="EMBL/GenBank/DDBJ databases">
        <title>Reference genome for the Northern bat (Eptesicus nilssonii), a most northern bat species.</title>
        <authorList>
            <person name="Laine V.N."/>
            <person name="Pulliainen A.T."/>
            <person name="Lilley T.M."/>
        </authorList>
    </citation>
    <scope>NUCLEOTIDE SEQUENCE</scope>
    <source>
        <strain evidence="2">BLF_Eptnil</strain>
        <tissue evidence="2">Kidney</tissue>
    </source>
</reference>
<comment type="caution">
    <text evidence="2">The sequence shown here is derived from an EMBL/GenBank/DDBJ whole genome shotgun (WGS) entry which is preliminary data.</text>
</comment>
<gene>
    <name evidence="2" type="ORF">QTO34_011075</name>
</gene>
<dbReference type="GO" id="GO:0008083">
    <property type="term" value="F:growth factor activity"/>
    <property type="evidence" value="ECO:0007669"/>
    <property type="project" value="InterPro"/>
</dbReference>
<dbReference type="SUPFAM" id="SSF47266">
    <property type="entry name" value="4-helical cytokines"/>
    <property type="match status" value="1"/>
</dbReference>
<dbReference type="Pfam" id="PF05337">
    <property type="entry name" value="CSF-1"/>
    <property type="match status" value="1"/>
</dbReference>
<dbReference type="InterPro" id="IPR009079">
    <property type="entry name" value="4_helix_cytokine-like_core"/>
</dbReference>
<feature type="region of interest" description="Disordered" evidence="1">
    <location>
        <begin position="377"/>
        <end position="553"/>
    </location>
</feature>
<dbReference type="GO" id="GO:0005125">
    <property type="term" value="F:cytokine activity"/>
    <property type="evidence" value="ECO:0007669"/>
    <property type="project" value="InterPro"/>
</dbReference>
<dbReference type="EMBL" id="JAULJE010000022">
    <property type="protein sequence ID" value="KAK1328905.1"/>
    <property type="molecule type" value="Genomic_DNA"/>
</dbReference>
<feature type="compositionally biased region" description="Low complexity" evidence="1">
    <location>
        <begin position="471"/>
        <end position="491"/>
    </location>
</feature>
<proteinExistence type="predicted"/>
<dbReference type="Gene3D" id="1.20.1250.10">
    <property type="match status" value="1"/>
</dbReference>
<dbReference type="Proteomes" id="UP001177744">
    <property type="component" value="Unassembled WGS sequence"/>
</dbReference>
<evidence type="ECO:0008006" key="4">
    <source>
        <dbReference type="Google" id="ProtNLM"/>
    </source>
</evidence>
<feature type="region of interest" description="Disordered" evidence="1">
    <location>
        <begin position="298"/>
        <end position="361"/>
    </location>
</feature>
<dbReference type="AlphaFoldDB" id="A0AA40LDP0"/>
<accession>A0AA40LDP0</accession>
<feature type="compositionally biased region" description="Low complexity" evidence="1">
    <location>
        <begin position="378"/>
        <end position="389"/>
    </location>
</feature>
<dbReference type="PANTHER" id="PTHR10058">
    <property type="entry name" value="MACROPHAGE COLONY STIMULATING FACTOR"/>
    <property type="match status" value="1"/>
</dbReference>
<keyword evidence="3" id="KW-1185">Reference proteome</keyword>
<feature type="region of interest" description="Disordered" evidence="1">
    <location>
        <begin position="34"/>
        <end position="71"/>
    </location>
</feature>
<organism evidence="2 3">
    <name type="scientific">Cnephaeus nilssonii</name>
    <name type="common">Northern bat</name>
    <name type="synonym">Eptesicus nilssonii</name>
    <dbReference type="NCBI Taxonomy" id="3371016"/>
    <lineage>
        <taxon>Eukaryota</taxon>
        <taxon>Metazoa</taxon>
        <taxon>Chordata</taxon>
        <taxon>Craniata</taxon>
        <taxon>Vertebrata</taxon>
        <taxon>Euteleostomi</taxon>
        <taxon>Mammalia</taxon>
        <taxon>Eutheria</taxon>
        <taxon>Laurasiatheria</taxon>
        <taxon>Chiroptera</taxon>
        <taxon>Yangochiroptera</taxon>
        <taxon>Vespertilionidae</taxon>
        <taxon>Cnephaeus</taxon>
    </lineage>
</organism>
<dbReference type="GO" id="GO:0030316">
    <property type="term" value="P:osteoclast differentiation"/>
    <property type="evidence" value="ECO:0007669"/>
    <property type="project" value="TreeGrafter"/>
</dbReference>
<sequence>MPKSLKRLCRGAGRRSRLGKVKVCLVLSAPPPALRTPGTAARPSAGRGLRGGQRASEQARAADAPGRDPAARMTARGAAGRCPPTTWLGPWLLLVCLLVSRSITEEESKHCSHMIGDGHLQLLQQMIDSQMETSCKIPFQFVNENQLEDHVCYIKQAFFLAQDIMEETISFKFNTSNAIALERLQELSVRLKDCFPRVSEELDTACVQNFSESPLWALEKIKNVFNETKNLLKMNQSIFSKDCSDSFAQCSVPDVVTTPDCNCLYPKATPSSDLASASPQQPLAPATAPLAALPWADSAGTEDSSLSPSEQPLRTEGLGSAKQRPPRSTCQTFESPETPGAEGGPVGGSPEPQPSVGAPVSGMEDVLNSVLSAHWALEEASGEASEGPAPRGPEPAPSRLGGGSVQAEAVRHSNLISASPLRTSAQGQPPADGTSTPRPRVGPGRPPGQARSRTAEKTDRPPVPPRDTQEPGSARPLLLRPRGLSRPSTLSAQARLPGSLAWDSVLPLGGPQGRRSTRARRSTAGLEGGPREGAAAPHAHFNPVPLTDIDWAQPSSTPQAGELVRPLLVPSVVLVLVLVCWPWAACYSPGGGGGAIKSNRPWILPGSNQRAARGQTGGNAGVEGRLSFYSCCHRPHQSPQILLSDLHPPEELQSFTSNHPPRLAPKLPRQLLL</sequence>
<name>A0AA40LDP0_CNENI</name>
<dbReference type="GO" id="GO:0016020">
    <property type="term" value="C:membrane"/>
    <property type="evidence" value="ECO:0007669"/>
    <property type="project" value="InterPro"/>
</dbReference>